<dbReference type="InterPro" id="IPR037018">
    <property type="entry name" value="GH65_N"/>
</dbReference>
<dbReference type="RefSeq" id="WP_244157632.1">
    <property type="nucleotide sequence ID" value="NZ_CBCSKY010000002.1"/>
</dbReference>
<dbReference type="GO" id="GO:0003824">
    <property type="term" value="F:catalytic activity"/>
    <property type="evidence" value="ECO:0007669"/>
    <property type="project" value="UniProtKB-ARBA"/>
</dbReference>
<protein>
    <recommendedName>
        <fullName evidence="3">Cellobiose phosphorylase</fullName>
    </recommendedName>
</protein>
<dbReference type="AlphaFoldDB" id="A0A1G8KNN9"/>
<accession>A0A1G8KNN9</accession>
<evidence type="ECO:0008006" key="3">
    <source>
        <dbReference type="Google" id="ProtNLM"/>
    </source>
</evidence>
<dbReference type="STRING" id="1174501.SAMN05216192_105214"/>
<dbReference type="Gene3D" id="2.70.98.40">
    <property type="entry name" value="Glycoside hydrolase, family 65, N-terminal domain"/>
    <property type="match status" value="1"/>
</dbReference>
<keyword evidence="2" id="KW-1185">Reference proteome</keyword>
<organism evidence="1 2">
    <name type="scientific">Paenibacillus typhae</name>
    <dbReference type="NCBI Taxonomy" id="1174501"/>
    <lineage>
        <taxon>Bacteria</taxon>
        <taxon>Bacillati</taxon>
        <taxon>Bacillota</taxon>
        <taxon>Bacilli</taxon>
        <taxon>Bacillales</taxon>
        <taxon>Paenibacillaceae</taxon>
        <taxon>Paenibacillus</taxon>
    </lineage>
</organism>
<proteinExistence type="predicted"/>
<sequence length="1135" mass="126462">MSRYYFDSGQFVMEQFHENKPFASFLPGLAGLKGIPMWTFYVNRGQGVCGFGVRDKNSPIMEFSPASISYKNVASSGFRTFIKLGEHREVYEPFQSSHPDPAVKRKMTILPNGLTIEEEHAGYGLKTAVHYFNLPNDDYAALVRRVEIENTGGTERSLELLDGLPEILPYGSANSAYKEMGNLLRSWMEVYNLEQGIPFYKLRSSTNDDAEISEIQNGHFYLSFTAEGERLRPVVDFEVIFGANTSLAYPDRFAGLTLDELLAEPQYPVNKVPCGFSGVQRTLAPGGKLTLNTIIGHVSDIDKINRKADRLCRDEYITGKMLEAAELTENLTADIATRTSSAIFDAYCRQSYLDNFLRGGYPFIFDNGKDGFVVHLYSRKHGDMERDYNFFSLAPEYYSQGNGNFRDMNQNRRNDVFFHPQVGSFNIKMFYSLIQADGYNPLSVQGTSFEVLPEHAAQLKEWIENAAADHQAELAALCLGKFTPGRLINYIADHQVELKTDEQEFLSGVLALSQQNIEAAFGEGFWSDHWTYNLDLVEGYLEVFPDKLAELLFGDESYTFYDSPAYVLPRSEKYVISGGKVRQYGALLEDEEKLHRLHRKAGDTQWLRTEGGTGEIYRTSLFVKMLSLALNKFATLDPYGMGVEMEGNKPGWNDAMNGLPGLFGSGMSETFELKRMLVFMLEALESLGVPEVEAARELAGAQEVQEVQELQGLQGMQGLQAAQGAQGAQGLQELQESQGTQELLTDLGAAVGVVSLPVEIALLLERVLGAVTKLLAGGLDDFGYWDTVAAARETYRESIRFGISGEQAEVSLAVIREALGKFLDKVNTGIERAVTLGGGLVPTYFRFEAVRYQPVTDEAGKPVISGYGLPKAVVEEFEAAALPYFLEGPARWLKTLDSHEQAKEIYSRVKGSGLFDPVTSMYRTSVSLEEESHEIGRIRAFTPGWQERESNFLHMSYKYLLALLKEGLYEEFYSEMQTSLIPFLEPAVYGRSTLENSSFISTGGNPDPLTHGRGFVARLSGSTAEFLSMWRTMMAGSRMFAFEDGELTVELAPALPGWLFDEQGELMFTFLGRTAVTYHNPRRADTYGAERAVIGKLTLTYGDGSSRQVDGALLRGDEAEALRRGEITAIRAELV</sequence>
<dbReference type="InterPro" id="IPR008928">
    <property type="entry name" value="6-hairpin_glycosidase_sf"/>
</dbReference>
<reference evidence="2" key="1">
    <citation type="submission" date="2016-10" db="EMBL/GenBank/DDBJ databases">
        <authorList>
            <person name="Varghese N."/>
            <person name="Submissions S."/>
        </authorList>
    </citation>
    <scope>NUCLEOTIDE SEQUENCE [LARGE SCALE GENOMIC DNA]</scope>
    <source>
        <strain evidence="2">CGMCC 1.11012</strain>
    </source>
</reference>
<evidence type="ECO:0000313" key="2">
    <source>
        <dbReference type="Proteomes" id="UP000199050"/>
    </source>
</evidence>
<dbReference type="Proteomes" id="UP000199050">
    <property type="component" value="Unassembled WGS sequence"/>
</dbReference>
<name>A0A1G8KNN9_9BACL</name>
<gene>
    <name evidence="1" type="ORF">SAMN05216192_105214</name>
</gene>
<evidence type="ECO:0000313" key="1">
    <source>
        <dbReference type="EMBL" id="SDI45081.1"/>
    </source>
</evidence>
<dbReference type="GO" id="GO:0005975">
    <property type="term" value="P:carbohydrate metabolic process"/>
    <property type="evidence" value="ECO:0007669"/>
    <property type="project" value="InterPro"/>
</dbReference>
<dbReference type="SUPFAM" id="SSF48208">
    <property type="entry name" value="Six-hairpin glycosidases"/>
    <property type="match status" value="1"/>
</dbReference>
<dbReference type="EMBL" id="FNDX01000005">
    <property type="protein sequence ID" value="SDI45081.1"/>
    <property type="molecule type" value="Genomic_DNA"/>
</dbReference>